<evidence type="ECO:0000313" key="3">
    <source>
        <dbReference type="EMBL" id="SVD02527.1"/>
    </source>
</evidence>
<feature type="domain" description="Thioesterase" evidence="2">
    <location>
        <begin position="48"/>
        <end position="121"/>
    </location>
</feature>
<dbReference type="InterPro" id="IPR029069">
    <property type="entry name" value="HotDog_dom_sf"/>
</dbReference>
<dbReference type="EMBL" id="UINC01124998">
    <property type="protein sequence ID" value="SVD02527.1"/>
    <property type="molecule type" value="Genomic_DNA"/>
</dbReference>
<dbReference type="SUPFAM" id="SSF54637">
    <property type="entry name" value="Thioesterase/thiol ester dehydrase-isomerase"/>
    <property type="match status" value="1"/>
</dbReference>
<evidence type="ECO:0000259" key="2">
    <source>
        <dbReference type="Pfam" id="PF03061"/>
    </source>
</evidence>
<dbReference type="Pfam" id="PF03061">
    <property type="entry name" value="4HBT"/>
    <property type="match status" value="1"/>
</dbReference>
<dbReference type="AlphaFoldDB" id="A0A382RZU2"/>
<dbReference type="Gene3D" id="3.10.129.10">
    <property type="entry name" value="Hotdog Thioesterase"/>
    <property type="match status" value="1"/>
</dbReference>
<dbReference type="PANTHER" id="PTHR42856:SF1">
    <property type="entry name" value="ACYL-COENZYME A THIOESTERASE PAAI"/>
    <property type="match status" value="1"/>
</dbReference>
<dbReference type="InterPro" id="IPR006683">
    <property type="entry name" value="Thioestr_dom"/>
</dbReference>
<keyword evidence="1" id="KW-0378">Hydrolase</keyword>
<dbReference type="InterPro" id="IPR052723">
    <property type="entry name" value="Acyl-CoA_thioesterase_PaaI"/>
</dbReference>
<reference evidence="3" key="1">
    <citation type="submission" date="2018-05" db="EMBL/GenBank/DDBJ databases">
        <authorList>
            <person name="Lanie J.A."/>
            <person name="Ng W.-L."/>
            <person name="Kazmierczak K.M."/>
            <person name="Andrzejewski T.M."/>
            <person name="Davidsen T.M."/>
            <person name="Wayne K.J."/>
            <person name="Tettelin H."/>
            <person name="Glass J.I."/>
            <person name="Rusch D."/>
            <person name="Podicherti R."/>
            <person name="Tsui H.-C.T."/>
            <person name="Winkler M.E."/>
        </authorList>
    </citation>
    <scope>NUCLEOTIDE SEQUENCE</scope>
</reference>
<organism evidence="3">
    <name type="scientific">marine metagenome</name>
    <dbReference type="NCBI Taxonomy" id="408172"/>
    <lineage>
        <taxon>unclassified sequences</taxon>
        <taxon>metagenomes</taxon>
        <taxon>ecological metagenomes</taxon>
    </lineage>
</organism>
<name>A0A382RZU2_9ZZZZ</name>
<dbReference type="CDD" id="cd03443">
    <property type="entry name" value="PaaI_thioesterase"/>
    <property type="match status" value="1"/>
</dbReference>
<evidence type="ECO:0000256" key="1">
    <source>
        <dbReference type="ARBA" id="ARBA00022801"/>
    </source>
</evidence>
<accession>A0A382RZU2</accession>
<gene>
    <name evidence="3" type="ORF">METZ01_LOCUS355381</name>
</gene>
<proteinExistence type="predicted"/>
<dbReference type="PANTHER" id="PTHR42856">
    <property type="entry name" value="ACYL-COENZYME A THIOESTERASE PAAI"/>
    <property type="match status" value="1"/>
</dbReference>
<dbReference type="GO" id="GO:0016289">
    <property type="term" value="F:acyl-CoA hydrolase activity"/>
    <property type="evidence" value="ECO:0007669"/>
    <property type="project" value="TreeGrafter"/>
</dbReference>
<sequence>MDLAKKVIDKMISGDAFSKWLGIEVLEISEGLCKLQMEVKDKMTNGFSIAHGGIAFSLADSALAFAANSDGIQSFTIETSISHTKKVKSGDILIASTKEIRKSIKTALYEITVKNQNDIEIAFFKGTVFRTGKEWFPKK</sequence>
<protein>
    <recommendedName>
        <fullName evidence="2">Thioesterase domain-containing protein</fullName>
    </recommendedName>
</protein>
<dbReference type="NCBIfam" id="TIGR00369">
    <property type="entry name" value="unchar_dom_1"/>
    <property type="match status" value="1"/>
</dbReference>
<dbReference type="InterPro" id="IPR003736">
    <property type="entry name" value="PAAI_dom"/>
</dbReference>